<dbReference type="EMBL" id="FNIC01000002">
    <property type="protein sequence ID" value="SDN31864.1"/>
    <property type="molecule type" value="Genomic_DNA"/>
</dbReference>
<evidence type="ECO:0000313" key="10">
    <source>
        <dbReference type="Proteomes" id="UP000199004"/>
    </source>
</evidence>
<evidence type="ECO:0000256" key="8">
    <source>
        <dbReference type="RuleBase" id="RU363041"/>
    </source>
</evidence>
<dbReference type="RefSeq" id="WP_091024250.1">
    <property type="nucleotide sequence ID" value="NZ_BKAE01000011.1"/>
</dbReference>
<evidence type="ECO:0000256" key="2">
    <source>
        <dbReference type="ARBA" id="ARBA00009142"/>
    </source>
</evidence>
<evidence type="ECO:0000256" key="1">
    <source>
        <dbReference type="ARBA" id="ARBA00004651"/>
    </source>
</evidence>
<dbReference type="PANTHER" id="PTHR30269:SF37">
    <property type="entry name" value="MEMBRANE TRANSPORTER PROTEIN"/>
    <property type="match status" value="1"/>
</dbReference>
<feature type="transmembrane region" description="Helical" evidence="8">
    <location>
        <begin position="165"/>
        <end position="186"/>
    </location>
</feature>
<dbReference type="OrthoDB" id="3481722at2"/>
<dbReference type="Pfam" id="PF01925">
    <property type="entry name" value="TauE"/>
    <property type="match status" value="1"/>
</dbReference>
<keyword evidence="3" id="KW-0813">Transport</keyword>
<sequence>MTLAIGALGAFLANAVGGLVGFASSLLLLPVLLLLDVPLWDAVSLNLVLAILTRLPSVIVLRSHVDVRRTGTLLAGSLPGIGVGVLVGGLVPEKALEVAAGTLVLLSGLYLLRARRSGLATPGVSTTATLLAGASSGLLGVTTSLNGVPPAVLLSRSGASVRTRLADLSVFFAVGNCFTLLAIAATHGLSTRQDSSVLAAWLLAGMLGNAFGLRLAHSLDERRFELLTIVLVLLSGIGALVGTAR</sequence>
<keyword evidence="10" id="KW-1185">Reference proteome</keyword>
<feature type="transmembrane region" description="Helical" evidence="8">
    <location>
        <begin position="198"/>
        <end position="217"/>
    </location>
</feature>
<evidence type="ECO:0000256" key="4">
    <source>
        <dbReference type="ARBA" id="ARBA00022475"/>
    </source>
</evidence>
<gene>
    <name evidence="9" type="ORF">SAMN05192576_2013</name>
</gene>
<protein>
    <recommendedName>
        <fullName evidence="8">Probable membrane transporter protein</fullName>
    </recommendedName>
</protein>
<keyword evidence="4 8" id="KW-1003">Cell membrane</keyword>
<dbReference type="AlphaFoldDB" id="A0A1H0AEV5"/>
<feature type="transmembrane region" description="Helical" evidence="8">
    <location>
        <begin position="224"/>
        <end position="244"/>
    </location>
</feature>
<reference evidence="9 10" key="1">
    <citation type="submission" date="2016-10" db="EMBL/GenBank/DDBJ databases">
        <authorList>
            <person name="de Groot N.N."/>
        </authorList>
    </citation>
    <scope>NUCLEOTIDE SEQUENCE [LARGE SCALE GENOMIC DNA]</scope>
    <source>
        <strain evidence="9 10">CGMCC 1.11147</strain>
    </source>
</reference>
<dbReference type="Proteomes" id="UP000199004">
    <property type="component" value="Unassembled WGS sequence"/>
</dbReference>
<comment type="similarity">
    <text evidence="2 8">Belongs to the 4-toluene sulfonate uptake permease (TSUP) (TC 2.A.102) family.</text>
</comment>
<accession>A0A1H0AEV5</accession>
<evidence type="ECO:0000256" key="3">
    <source>
        <dbReference type="ARBA" id="ARBA00022448"/>
    </source>
</evidence>
<name>A0A1H0AEV5_9ACTN</name>
<dbReference type="PANTHER" id="PTHR30269">
    <property type="entry name" value="TRANSMEMBRANE PROTEIN YFCA"/>
    <property type="match status" value="1"/>
</dbReference>
<organism evidence="9 10">
    <name type="scientific">Nocardioides szechwanensis</name>
    <dbReference type="NCBI Taxonomy" id="1005944"/>
    <lineage>
        <taxon>Bacteria</taxon>
        <taxon>Bacillati</taxon>
        <taxon>Actinomycetota</taxon>
        <taxon>Actinomycetes</taxon>
        <taxon>Propionibacteriales</taxon>
        <taxon>Nocardioidaceae</taxon>
        <taxon>Nocardioides</taxon>
    </lineage>
</organism>
<feature type="transmembrane region" description="Helical" evidence="8">
    <location>
        <begin position="42"/>
        <end position="61"/>
    </location>
</feature>
<dbReference type="STRING" id="1005944.SAMN05192576_2013"/>
<dbReference type="InterPro" id="IPR052017">
    <property type="entry name" value="TSUP"/>
</dbReference>
<keyword evidence="7 8" id="KW-0472">Membrane</keyword>
<keyword evidence="6 8" id="KW-1133">Transmembrane helix</keyword>
<evidence type="ECO:0000256" key="5">
    <source>
        <dbReference type="ARBA" id="ARBA00022692"/>
    </source>
</evidence>
<feature type="transmembrane region" description="Helical" evidence="8">
    <location>
        <begin position="96"/>
        <end position="112"/>
    </location>
</feature>
<feature type="transmembrane region" description="Helical" evidence="8">
    <location>
        <begin position="73"/>
        <end position="90"/>
    </location>
</feature>
<evidence type="ECO:0000256" key="6">
    <source>
        <dbReference type="ARBA" id="ARBA00022989"/>
    </source>
</evidence>
<evidence type="ECO:0000256" key="7">
    <source>
        <dbReference type="ARBA" id="ARBA00023136"/>
    </source>
</evidence>
<keyword evidence="5 8" id="KW-0812">Transmembrane</keyword>
<evidence type="ECO:0000313" key="9">
    <source>
        <dbReference type="EMBL" id="SDN31864.1"/>
    </source>
</evidence>
<dbReference type="InterPro" id="IPR002781">
    <property type="entry name" value="TM_pro_TauE-like"/>
</dbReference>
<proteinExistence type="inferred from homology"/>
<dbReference type="GO" id="GO:0005886">
    <property type="term" value="C:plasma membrane"/>
    <property type="evidence" value="ECO:0007669"/>
    <property type="project" value="UniProtKB-SubCell"/>
</dbReference>
<comment type="subcellular location">
    <subcellularLocation>
        <location evidence="1 8">Cell membrane</location>
        <topology evidence="1 8">Multi-pass membrane protein</topology>
    </subcellularLocation>
</comment>